<evidence type="ECO:0000313" key="2">
    <source>
        <dbReference type="Proteomes" id="UP001497623"/>
    </source>
</evidence>
<keyword evidence="2" id="KW-1185">Reference proteome</keyword>
<feature type="non-terminal residue" evidence="1">
    <location>
        <position position="1"/>
    </location>
</feature>
<protein>
    <recommendedName>
        <fullName evidence="3">MICOS complex subunit MIC13</fullName>
    </recommendedName>
</protein>
<feature type="non-terminal residue" evidence="1">
    <location>
        <position position="102"/>
    </location>
</feature>
<dbReference type="AlphaFoldDB" id="A0AAV2RSH5"/>
<accession>A0AAV2RSH5</accession>
<dbReference type="Proteomes" id="UP001497623">
    <property type="component" value="Unassembled WGS sequence"/>
</dbReference>
<reference evidence="1 2" key="1">
    <citation type="submission" date="2024-05" db="EMBL/GenBank/DDBJ databases">
        <authorList>
            <person name="Wallberg A."/>
        </authorList>
    </citation>
    <scope>NUCLEOTIDE SEQUENCE [LARGE SCALE GENOMIC DNA]</scope>
</reference>
<name>A0AAV2RSH5_MEGNR</name>
<comment type="caution">
    <text evidence="1">The sequence shown here is derived from an EMBL/GenBank/DDBJ whole genome shotgun (WGS) entry which is preliminary data.</text>
</comment>
<gene>
    <name evidence="1" type="ORF">MNOR_LOCUS28162</name>
</gene>
<organism evidence="1 2">
    <name type="scientific">Meganyctiphanes norvegica</name>
    <name type="common">Northern krill</name>
    <name type="synonym">Thysanopoda norvegica</name>
    <dbReference type="NCBI Taxonomy" id="48144"/>
    <lineage>
        <taxon>Eukaryota</taxon>
        <taxon>Metazoa</taxon>
        <taxon>Ecdysozoa</taxon>
        <taxon>Arthropoda</taxon>
        <taxon>Crustacea</taxon>
        <taxon>Multicrustacea</taxon>
        <taxon>Malacostraca</taxon>
        <taxon>Eumalacostraca</taxon>
        <taxon>Eucarida</taxon>
        <taxon>Euphausiacea</taxon>
        <taxon>Euphausiidae</taxon>
        <taxon>Meganyctiphanes</taxon>
    </lineage>
</organism>
<evidence type="ECO:0008006" key="3">
    <source>
        <dbReference type="Google" id="ProtNLM"/>
    </source>
</evidence>
<evidence type="ECO:0000313" key="1">
    <source>
        <dbReference type="EMBL" id="CAL4138039.1"/>
    </source>
</evidence>
<dbReference type="EMBL" id="CAXKWB010030631">
    <property type="protein sequence ID" value="CAL4138039.1"/>
    <property type="molecule type" value="Genomic_DNA"/>
</dbReference>
<proteinExistence type="predicted"/>
<sequence length="102" mass="11035">QIRMSSRKFLKLVSFSGIGGGAVAAYNWEETKSLAIGSQRFGRAALTVFSVVLDYKQTLYSGGVSAASPNYNEIKSQTHQRSAQKLLDLCCANGGAFIKVRL</sequence>